<dbReference type="PANTHER" id="PTHR43439">
    <property type="entry name" value="PHENYLACETATE-COENZYME A LIGASE"/>
    <property type="match status" value="1"/>
</dbReference>
<dbReference type="InterPro" id="IPR029058">
    <property type="entry name" value="AB_hydrolase_fold"/>
</dbReference>
<evidence type="ECO:0000256" key="3">
    <source>
        <dbReference type="SAM" id="MobiDB-lite"/>
    </source>
</evidence>
<keyword evidence="1" id="KW-0596">Phosphopantetheine</keyword>
<protein>
    <submittedName>
        <fullName evidence="5">NRPS-like enzyme</fullName>
    </submittedName>
</protein>
<comment type="caution">
    <text evidence="5">The sequence shown here is derived from an EMBL/GenBank/DDBJ whole genome shotgun (WGS) entry which is preliminary data.</text>
</comment>
<keyword evidence="2" id="KW-0597">Phosphoprotein</keyword>
<reference evidence="5" key="1">
    <citation type="submission" date="2023-06" db="EMBL/GenBank/DDBJ databases">
        <authorList>
            <consortium name="Lawrence Berkeley National Laboratory"/>
            <person name="Ahrendt S."/>
            <person name="Sahu N."/>
            <person name="Indic B."/>
            <person name="Wong-Bajracharya J."/>
            <person name="Merenyi Z."/>
            <person name="Ke H.-M."/>
            <person name="Monk M."/>
            <person name="Kocsube S."/>
            <person name="Drula E."/>
            <person name="Lipzen A."/>
            <person name="Balint B."/>
            <person name="Henrissat B."/>
            <person name="Andreopoulos B."/>
            <person name="Martin F.M."/>
            <person name="Harder C.B."/>
            <person name="Rigling D."/>
            <person name="Ford K.L."/>
            <person name="Foster G.D."/>
            <person name="Pangilinan J."/>
            <person name="Papanicolaou A."/>
            <person name="Barry K."/>
            <person name="LaButti K."/>
            <person name="Viragh M."/>
            <person name="Koriabine M."/>
            <person name="Yan M."/>
            <person name="Riley R."/>
            <person name="Champramary S."/>
            <person name="Plett K.L."/>
            <person name="Tsai I.J."/>
            <person name="Slot J."/>
            <person name="Sipos G."/>
            <person name="Plett J."/>
            <person name="Nagy L.G."/>
            <person name="Grigoriev I.V."/>
        </authorList>
    </citation>
    <scope>NUCLEOTIDE SEQUENCE</scope>
    <source>
        <strain evidence="5">HWK02</strain>
    </source>
</reference>
<gene>
    <name evidence="5" type="ORF">EDD18DRAFT_1194658</name>
</gene>
<evidence type="ECO:0000313" key="6">
    <source>
        <dbReference type="Proteomes" id="UP001175228"/>
    </source>
</evidence>
<evidence type="ECO:0000256" key="2">
    <source>
        <dbReference type="ARBA" id="ARBA00022553"/>
    </source>
</evidence>
<dbReference type="Gene3D" id="3.40.50.12780">
    <property type="entry name" value="N-terminal domain of ligase-like"/>
    <property type="match status" value="1"/>
</dbReference>
<dbReference type="InterPro" id="IPR051414">
    <property type="entry name" value="Adenylate-forming_Reductase"/>
</dbReference>
<dbReference type="SUPFAM" id="SSF53474">
    <property type="entry name" value="alpha/beta-Hydrolases"/>
    <property type="match status" value="1"/>
</dbReference>
<name>A0AA39PN75_9AGAR</name>
<accession>A0AA39PN75</accession>
<dbReference type="InterPro" id="IPR000873">
    <property type="entry name" value="AMP-dep_synth/lig_dom"/>
</dbReference>
<evidence type="ECO:0000259" key="4">
    <source>
        <dbReference type="Pfam" id="PF00501"/>
    </source>
</evidence>
<feature type="region of interest" description="Disordered" evidence="3">
    <location>
        <begin position="687"/>
        <end position="707"/>
    </location>
</feature>
<keyword evidence="6" id="KW-1185">Reference proteome</keyword>
<proteinExistence type="predicted"/>
<dbReference type="Pfam" id="PF23562">
    <property type="entry name" value="AMP-binding_C_3"/>
    <property type="match status" value="2"/>
</dbReference>
<evidence type="ECO:0000313" key="5">
    <source>
        <dbReference type="EMBL" id="KAK0486649.1"/>
    </source>
</evidence>
<dbReference type="Pfam" id="PF00501">
    <property type="entry name" value="AMP-binding"/>
    <property type="match status" value="1"/>
</dbReference>
<dbReference type="Gene3D" id="1.10.1200.10">
    <property type="entry name" value="ACP-like"/>
    <property type="match status" value="1"/>
</dbReference>
<dbReference type="PANTHER" id="PTHR43439:SF2">
    <property type="entry name" value="ENZYME, PUTATIVE (JCVI)-RELATED"/>
    <property type="match status" value="1"/>
</dbReference>
<dbReference type="InterPro" id="IPR036736">
    <property type="entry name" value="ACP-like_sf"/>
</dbReference>
<dbReference type="AlphaFoldDB" id="A0AA39PN75"/>
<sequence>MSLPTLQGVSSPTFKPPPLDGSLTVPELFDYNGLHSAKHPLFRYDSPENGNFRSITWEEGVAAFHIAGHYFREHINDETPVVVGILANTDSITYFTVLVGIMRLGKIPFPISPRNSVAAIIHLMKSTNSKYLVVSRDATLQKFADVVCRASAADERIVTISMPRFTDLYSSELRSYQPLPPVRPEWSQTAVILHSSGTTRFPSPIYTTQMILLQNVTRPYYGEIDLCGEIVGAQAVPLYHTMGYTSILLSVGTGAVIACFPPVEPPTIPTADRFLSSMISTGSTIVFSVPAFLENWARNFRAIEALKSTTAITFAGGPLEKTAGDTLAANGILIVSVFGLTESAVSMVLPKSIPAEGWEWMRVPSNIDVAFVSTGEEDIYRLYIKENNLNRPSVLDTEVDGVKAFDTKDLVQLHPLNRSLFKVYGRAGKALISHACPYLNQFPDDQIMHKAILTGDKRIAAAVMFGRSKFQSGVLIQPTPDEAFDPRDVTQLAEYRAHIWGSINRANEQAPQHSRIHKEVHSPCFLLVFQFLYSIICQMILVARPAKPFEFTAKGTPRRNAILETYKEEIEMLYKNLDQMLPTDVVIPPQWSLKDTTALIRDIVQALLERDIGDTDDIFIAGGDSLTAMAIRNSVLRALRQSEAVSVAAIRALPHNFVFDSPSIAALGNLIYGFMLGAQPAVQGVSNGRKSLPSATEPRREQSQGRSVLKLRDGNGESPLIIIPGADGSSFEYMTYADTFRTAIWTLAITPDTPLISLRDMASFYFSKIKAERPTGPYRLASYSSTSVLLVVLIKLFEDNGDRVVQAVMLDHFPAIFVYAANKHRNPDPRMPESLEAMLDANMIAIRAMMDRDTQRKRRLWDTVGTNDLDIVQRSIHNIRTYLAAAAEFVYDLATDEEGTSSIQLMAQWLRTLKAPVTVIIAAKGAAYETECTDMGTRQCLPEAQVVVIEGGHYEFLKDEAVIELLQEGY</sequence>
<feature type="domain" description="AMP-dependent synthetase/ligase" evidence="4">
    <location>
        <begin position="51"/>
        <end position="349"/>
    </location>
</feature>
<dbReference type="InterPro" id="IPR042099">
    <property type="entry name" value="ANL_N_sf"/>
</dbReference>
<dbReference type="SUPFAM" id="SSF47336">
    <property type="entry name" value="ACP-like"/>
    <property type="match status" value="1"/>
</dbReference>
<organism evidence="5 6">
    <name type="scientific">Armillaria luteobubalina</name>
    <dbReference type="NCBI Taxonomy" id="153913"/>
    <lineage>
        <taxon>Eukaryota</taxon>
        <taxon>Fungi</taxon>
        <taxon>Dikarya</taxon>
        <taxon>Basidiomycota</taxon>
        <taxon>Agaricomycotina</taxon>
        <taxon>Agaricomycetes</taxon>
        <taxon>Agaricomycetidae</taxon>
        <taxon>Agaricales</taxon>
        <taxon>Marasmiineae</taxon>
        <taxon>Physalacriaceae</taxon>
        <taxon>Armillaria</taxon>
    </lineage>
</organism>
<dbReference type="Gene3D" id="3.40.50.1820">
    <property type="entry name" value="alpha/beta hydrolase"/>
    <property type="match status" value="1"/>
</dbReference>
<dbReference type="SUPFAM" id="SSF56801">
    <property type="entry name" value="Acetyl-CoA synthetase-like"/>
    <property type="match status" value="1"/>
</dbReference>
<dbReference type="EMBL" id="JAUEPU010000047">
    <property type="protein sequence ID" value="KAK0486649.1"/>
    <property type="molecule type" value="Genomic_DNA"/>
</dbReference>
<evidence type="ECO:0000256" key="1">
    <source>
        <dbReference type="ARBA" id="ARBA00022450"/>
    </source>
</evidence>
<dbReference type="Proteomes" id="UP001175228">
    <property type="component" value="Unassembled WGS sequence"/>
</dbReference>